<dbReference type="NCBIfam" id="TIGR00368">
    <property type="entry name" value="YifB family Mg chelatase-like AAA ATPase"/>
    <property type="match status" value="1"/>
</dbReference>
<dbReference type="InterPro" id="IPR025158">
    <property type="entry name" value="Mg_chelat-rel_C"/>
</dbReference>
<dbReference type="AlphaFoldDB" id="A0A921F894"/>
<reference evidence="3" key="1">
    <citation type="journal article" date="2021" name="PeerJ">
        <title>Extensive microbial diversity within the chicken gut microbiome revealed by metagenomics and culture.</title>
        <authorList>
            <person name="Gilroy R."/>
            <person name="Ravi A."/>
            <person name="Getino M."/>
            <person name="Pursley I."/>
            <person name="Horton D.L."/>
            <person name="Alikhan N.F."/>
            <person name="Baker D."/>
            <person name="Gharbi K."/>
            <person name="Hall N."/>
            <person name="Watson M."/>
            <person name="Adriaenssens E.M."/>
            <person name="Foster-Nyarko E."/>
            <person name="Jarju S."/>
            <person name="Secka A."/>
            <person name="Antonio M."/>
            <person name="Oren A."/>
            <person name="Chaudhuri R.R."/>
            <person name="La Ragione R."/>
            <person name="Hildebrand F."/>
            <person name="Pallen M.J."/>
        </authorList>
    </citation>
    <scope>NUCLEOTIDE SEQUENCE</scope>
    <source>
        <strain evidence="3">ChiGjej1B1-18357</strain>
    </source>
</reference>
<dbReference type="Pfam" id="PF13335">
    <property type="entry name" value="Mg_chelatase_C"/>
    <property type="match status" value="1"/>
</dbReference>
<dbReference type="PANTHER" id="PTHR32039:SF7">
    <property type="entry name" value="COMPETENCE PROTEIN COMM"/>
    <property type="match status" value="1"/>
</dbReference>
<protein>
    <submittedName>
        <fullName evidence="3">YifB family Mg chelatase-like AAA ATPase</fullName>
    </submittedName>
</protein>
<dbReference type="Pfam" id="PF13541">
    <property type="entry name" value="ChlI"/>
    <property type="match status" value="1"/>
</dbReference>
<dbReference type="PRINTS" id="PR00830">
    <property type="entry name" value="ENDOLAPTASE"/>
</dbReference>
<dbReference type="InterPro" id="IPR027417">
    <property type="entry name" value="P-loop_NTPase"/>
</dbReference>
<evidence type="ECO:0000313" key="3">
    <source>
        <dbReference type="EMBL" id="HJE91979.1"/>
    </source>
</evidence>
<sequence>MGIGYSRGVAVVGVGGHVVDVEVDSGNGLPATHIVGAGDAALHEARERVRAAIVNSGFPYPPGKVVISLSPASLRKTGSGFDLAIVAAVLSSRGHIPAGTLSGVALVGELALDGRVRPVRGVLPAVLAAREAGLSAVLVSSGNLAEARLVDGIASIGLRTLEDLRDYCLGLEPPDYPVAEQGGAVHPNDADSADLVDVRGQPEARRAVEIAAAGGHNLLLLGPPGTGKTMLARRLPGLLPDLCEGDALSTTAVHSVSGVLGEGRSPLVSRPPFIAPHHTASMNALVGGGHGLARPGAVSLAHNGVLFLDEAPEFAARTLDALRTPLEEGTVRIARRDGVTEFPARFQLIMAANECPCGAAEAARCDCPAGLRRRYMAKLSGPLRDRLDICVRTSPVGVRLLSDTDQESTATVRERVHRAIECATARRSVPAQNSDAATKVEDGISRTAMIPLKRGLVRGAISARGARRCLRLAWTLADIDGSNSPTQHHVVEAMTLRGDEI</sequence>
<dbReference type="InterPro" id="IPR045006">
    <property type="entry name" value="CHLI-like"/>
</dbReference>
<comment type="caution">
    <text evidence="3">The sequence shown here is derived from an EMBL/GenBank/DDBJ whole genome shotgun (WGS) entry which is preliminary data.</text>
</comment>
<dbReference type="InterPro" id="IPR000523">
    <property type="entry name" value="Mg_chelatse_chII-like_cat_dom"/>
</dbReference>
<dbReference type="InterPro" id="IPR014721">
    <property type="entry name" value="Ribsml_uS5_D2-typ_fold_subgr"/>
</dbReference>
<evidence type="ECO:0000313" key="4">
    <source>
        <dbReference type="Proteomes" id="UP000776650"/>
    </source>
</evidence>
<evidence type="ECO:0000256" key="1">
    <source>
        <dbReference type="ARBA" id="ARBA00006354"/>
    </source>
</evidence>
<reference evidence="3" key="2">
    <citation type="submission" date="2021-09" db="EMBL/GenBank/DDBJ databases">
        <authorList>
            <person name="Gilroy R."/>
        </authorList>
    </citation>
    <scope>NUCLEOTIDE SEQUENCE</scope>
    <source>
        <strain evidence="3">ChiGjej1B1-18357</strain>
    </source>
</reference>
<dbReference type="InterPro" id="IPR020568">
    <property type="entry name" value="Ribosomal_Su5_D2-typ_SF"/>
</dbReference>
<proteinExistence type="inferred from homology"/>
<dbReference type="Gene3D" id="3.40.50.300">
    <property type="entry name" value="P-loop containing nucleotide triphosphate hydrolases"/>
    <property type="match status" value="1"/>
</dbReference>
<accession>A0A921F894</accession>
<dbReference type="Pfam" id="PF01078">
    <property type="entry name" value="Mg_chelatase"/>
    <property type="match status" value="1"/>
</dbReference>
<name>A0A921F894_9ACTN</name>
<dbReference type="PANTHER" id="PTHR32039">
    <property type="entry name" value="MAGNESIUM-CHELATASE SUBUNIT CHLI"/>
    <property type="match status" value="1"/>
</dbReference>
<dbReference type="EMBL" id="DYXM01000255">
    <property type="protein sequence ID" value="HJE91979.1"/>
    <property type="molecule type" value="Genomic_DNA"/>
</dbReference>
<evidence type="ECO:0000259" key="2">
    <source>
        <dbReference type="SMART" id="SM00382"/>
    </source>
</evidence>
<feature type="domain" description="AAA+ ATPase" evidence="2">
    <location>
        <begin position="214"/>
        <end position="397"/>
    </location>
</feature>
<dbReference type="InterPro" id="IPR003593">
    <property type="entry name" value="AAA+_ATPase"/>
</dbReference>
<dbReference type="SUPFAM" id="SSF52540">
    <property type="entry name" value="P-loop containing nucleoside triphosphate hydrolases"/>
    <property type="match status" value="1"/>
</dbReference>
<dbReference type="SMART" id="SM00382">
    <property type="entry name" value="AAA"/>
    <property type="match status" value="1"/>
</dbReference>
<dbReference type="SUPFAM" id="SSF54211">
    <property type="entry name" value="Ribosomal protein S5 domain 2-like"/>
    <property type="match status" value="1"/>
</dbReference>
<dbReference type="Proteomes" id="UP000776650">
    <property type="component" value="Unassembled WGS sequence"/>
</dbReference>
<dbReference type="InterPro" id="IPR004482">
    <property type="entry name" value="Mg_chelat-rel"/>
</dbReference>
<dbReference type="GO" id="GO:0005524">
    <property type="term" value="F:ATP binding"/>
    <property type="evidence" value="ECO:0007669"/>
    <property type="project" value="InterPro"/>
</dbReference>
<organism evidence="3 4">
    <name type="scientific">Dietzia timorensis</name>
    <dbReference type="NCBI Taxonomy" id="499555"/>
    <lineage>
        <taxon>Bacteria</taxon>
        <taxon>Bacillati</taxon>
        <taxon>Actinomycetota</taxon>
        <taxon>Actinomycetes</taxon>
        <taxon>Mycobacteriales</taxon>
        <taxon>Dietziaceae</taxon>
        <taxon>Dietzia</taxon>
    </lineage>
</organism>
<comment type="similarity">
    <text evidence="1">Belongs to the Mg-chelatase subunits D/I family. ComM subfamily.</text>
</comment>
<dbReference type="RefSeq" id="WP_303915224.1">
    <property type="nucleotide sequence ID" value="NZ_DYXM01000255.1"/>
</dbReference>
<dbReference type="CDD" id="cd00009">
    <property type="entry name" value="AAA"/>
    <property type="match status" value="1"/>
</dbReference>
<dbReference type="Gene3D" id="3.30.230.10">
    <property type="match status" value="1"/>
</dbReference>
<gene>
    <name evidence="3" type="ORF">K8V11_13320</name>
</gene>